<dbReference type="FunFam" id="3.40.640.10:FF:000035">
    <property type="entry name" value="O-succinylhomoserine sulfhydrylase"/>
    <property type="match status" value="1"/>
</dbReference>
<name>A0A364V8C0_9CORY</name>
<evidence type="ECO:0000256" key="6">
    <source>
        <dbReference type="PIRSR" id="PIRSR001434-2"/>
    </source>
</evidence>
<feature type="modified residue" description="N6-(pyridoxal phosphate)lysine" evidence="6">
    <location>
        <position position="240"/>
    </location>
</feature>
<dbReference type="EMBL" id="QHCV01000007">
    <property type="protein sequence ID" value="RAV32910.1"/>
    <property type="molecule type" value="Genomic_DNA"/>
</dbReference>
<dbReference type="GO" id="GO:0003961">
    <property type="term" value="F:O-acetylhomoserine aminocarboxypropyltransferase activity"/>
    <property type="evidence" value="ECO:0007669"/>
    <property type="project" value="TreeGrafter"/>
</dbReference>
<dbReference type="InterPro" id="IPR015424">
    <property type="entry name" value="PyrdxlP-dep_Trfase"/>
</dbReference>
<evidence type="ECO:0000256" key="3">
    <source>
        <dbReference type="ARBA" id="ARBA00022679"/>
    </source>
</evidence>
<dbReference type="GO" id="GO:0071269">
    <property type="term" value="P:L-homocysteine biosynthetic process"/>
    <property type="evidence" value="ECO:0007669"/>
    <property type="project" value="TreeGrafter"/>
</dbReference>
<accession>A0A364V8C0</accession>
<comment type="cofactor">
    <cofactor evidence="1 7">
        <name>pyridoxal 5'-phosphate</name>
        <dbReference type="ChEBI" id="CHEBI:597326"/>
    </cofactor>
</comment>
<dbReference type="GO" id="GO:0005737">
    <property type="term" value="C:cytoplasm"/>
    <property type="evidence" value="ECO:0007669"/>
    <property type="project" value="TreeGrafter"/>
</dbReference>
<evidence type="ECO:0000256" key="8">
    <source>
        <dbReference type="SAM" id="MobiDB-lite"/>
    </source>
</evidence>
<comment type="caution">
    <text evidence="9">The sequence shown here is derived from an EMBL/GenBank/DDBJ whole genome shotgun (WGS) entry which is preliminary data.</text>
</comment>
<evidence type="ECO:0000256" key="2">
    <source>
        <dbReference type="ARBA" id="ARBA00009077"/>
    </source>
</evidence>
<protein>
    <submittedName>
        <fullName evidence="9">O-acetyl-L-homoserine sulfhydrolase</fullName>
    </submittedName>
</protein>
<evidence type="ECO:0000313" key="9">
    <source>
        <dbReference type="EMBL" id="RAV32910.1"/>
    </source>
</evidence>
<dbReference type="PANTHER" id="PTHR43797">
    <property type="entry name" value="HOMOCYSTEINE/CYSTEINE SYNTHASE"/>
    <property type="match status" value="1"/>
</dbReference>
<dbReference type="GO" id="GO:0019346">
    <property type="term" value="P:transsulfuration"/>
    <property type="evidence" value="ECO:0007669"/>
    <property type="project" value="InterPro"/>
</dbReference>
<dbReference type="CDD" id="cd00614">
    <property type="entry name" value="CGS_like"/>
    <property type="match status" value="1"/>
</dbReference>
<dbReference type="Gene3D" id="3.40.640.10">
    <property type="entry name" value="Type I PLP-dependent aspartate aminotransferase-like (Major domain)"/>
    <property type="match status" value="1"/>
</dbReference>
<evidence type="ECO:0000256" key="4">
    <source>
        <dbReference type="ARBA" id="ARBA00022898"/>
    </source>
</evidence>
<keyword evidence="5" id="KW-0486">Methionine biosynthesis</keyword>
<keyword evidence="5" id="KW-0028">Amino-acid biosynthesis</keyword>
<keyword evidence="3" id="KW-0808">Transferase</keyword>
<evidence type="ECO:0000313" key="10">
    <source>
        <dbReference type="Proteomes" id="UP000251577"/>
    </source>
</evidence>
<dbReference type="GO" id="GO:0004124">
    <property type="term" value="F:cysteine synthase activity"/>
    <property type="evidence" value="ECO:0007669"/>
    <property type="project" value="TreeGrafter"/>
</dbReference>
<dbReference type="SUPFAM" id="SSF53383">
    <property type="entry name" value="PLP-dependent transferases"/>
    <property type="match status" value="1"/>
</dbReference>
<sequence>MSDNSNADLGAELASGTATPTDSVPAPKYDNSAAEQWGFATRQIHAGLPADPTGARNLPIHFTSSFVFNSAEHAKQRFALEDLGPVYSRLTNPTVEAVENRINSLEGGVHAVAFASGMAAETAAILNIASAGDHLVASPRLYGGTLTLLTVTLPRLGITTSFVEDPDDPESWTAAAQDNTVAFYGETFANPQADVLDIPAIADAAHRTGVPLIVDNTLATAALVRPLDLGADVVVASLTKFYTGNGSGLGGILVDGGSFDWTQERGGKPTFPGFVTPDPAYHGLKYADLGPAAFGLKARVGLLRDTGACLSALNAWVIAQGLDTLSLRVRQHNENAKAVAEFLSQHPKVAKVHYAGLPDSPWYHVKEKLGLEYTGSVLTFDLATGNEDPREAAWRFIDKLRLHSNLANVGDVRSLVVHPATTTHSQSPEEDLARGGISQATIRLSVGIEDATDIIADLSQAFDAIS</sequence>
<dbReference type="NCBIfam" id="NF004125">
    <property type="entry name" value="PRK05613.1"/>
    <property type="match status" value="1"/>
</dbReference>
<proteinExistence type="inferred from homology"/>
<dbReference type="Gene3D" id="3.90.1150.10">
    <property type="entry name" value="Aspartate Aminotransferase, domain 1"/>
    <property type="match status" value="1"/>
</dbReference>
<keyword evidence="10" id="KW-1185">Reference proteome</keyword>
<keyword evidence="4 6" id="KW-0663">Pyridoxal phosphate</keyword>
<dbReference type="GO" id="GO:0006535">
    <property type="term" value="P:cysteine biosynthetic process from serine"/>
    <property type="evidence" value="ECO:0007669"/>
    <property type="project" value="TreeGrafter"/>
</dbReference>
<reference evidence="9 10" key="1">
    <citation type="journal article" date="2018" name="Syst. Appl. Microbiol.">
        <title>Corynebacterium heidelbergense sp. nov., isolated from the preen glands of Egyptian geese (Alopochen aegyptiacus).</title>
        <authorList>
            <person name="Braun M.S."/>
            <person name="Wang E."/>
            <person name="Zimmermann S."/>
            <person name="Wink M."/>
        </authorList>
    </citation>
    <scope>NUCLEOTIDE SEQUENCE [LARGE SCALE GENOMIC DNA]</scope>
    <source>
        <strain evidence="9 10">647</strain>
    </source>
</reference>
<dbReference type="PIRSF" id="PIRSF001434">
    <property type="entry name" value="CGS"/>
    <property type="match status" value="1"/>
</dbReference>
<comment type="similarity">
    <text evidence="2 7">Belongs to the trans-sulfuration enzymes family.</text>
</comment>
<organism evidence="9 10">
    <name type="scientific">Corynebacterium heidelbergense</name>
    <dbReference type="NCBI Taxonomy" id="2055947"/>
    <lineage>
        <taxon>Bacteria</taxon>
        <taxon>Bacillati</taxon>
        <taxon>Actinomycetota</taxon>
        <taxon>Actinomycetes</taxon>
        <taxon>Mycobacteriales</taxon>
        <taxon>Corynebacteriaceae</taxon>
        <taxon>Corynebacterium</taxon>
    </lineage>
</organism>
<dbReference type="GO" id="GO:0016787">
    <property type="term" value="F:hydrolase activity"/>
    <property type="evidence" value="ECO:0007669"/>
    <property type="project" value="UniProtKB-KW"/>
</dbReference>
<dbReference type="GO" id="GO:0030170">
    <property type="term" value="F:pyridoxal phosphate binding"/>
    <property type="evidence" value="ECO:0007669"/>
    <property type="project" value="InterPro"/>
</dbReference>
<dbReference type="PANTHER" id="PTHR43797:SF2">
    <property type="entry name" value="HOMOCYSTEINE_CYSTEINE SYNTHASE"/>
    <property type="match status" value="1"/>
</dbReference>
<evidence type="ECO:0000256" key="5">
    <source>
        <dbReference type="ARBA" id="ARBA00023167"/>
    </source>
</evidence>
<dbReference type="InterPro" id="IPR015422">
    <property type="entry name" value="PyrdxlP-dep_Trfase_small"/>
</dbReference>
<evidence type="ECO:0000256" key="7">
    <source>
        <dbReference type="RuleBase" id="RU362118"/>
    </source>
</evidence>
<dbReference type="Proteomes" id="UP000251577">
    <property type="component" value="Unassembled WGS sequence"/>
</dbReference>
<evidence type="ECO:0000256" key="1">
    <source>
        <dbReference type="ARBA" id="ARBA00001933"/>
    </source>
</evidence>
<dbReference type="InterPro" id="IPR015421">
    <property type="entry name" value="PyrdxlP-dep_Trfase_major"/>
</dbReference>
<dbReference type="Pfam" id="PF01053">
    <property type="entry name" value="Cys_Met_Meta_PP"/>
    <property type="match status" value="1"/>
</dbReference>
<dbReference type="NCBIfam" id="TIGR01326">
    <property type="entry name" value="OAH_OAS_sulfhy"/>
    <property type="match status" value="1"/>
</dbReference>
<keyword evidence="9" id="KW-0378">Hydrolase</keyword>
<gene>
    <name evidence="9" type="ORF">DLJ54_01260</name>
</gene>
<dbReference type="InterPro" id="IPR000277">
    <property type="entry name" value="Cys/Met-Metab_PyrdxlP-dep_enz"/>
</dbReference>
<dbReference type="InterPro" id="IPR006235">
    <property type="entry name" value="OAc-hSer/O-AcSer_sulfhydrylase"/>
</dbReference>
<dbReference type="AlphaFoldDB" id="A0A364V8C0"/>
<feature type="region of interest" description="Disordered" evidence="8">
    <location>
        <begin position="1"/>
        <end position="30"/>
    </location>
</feature>